<protein>
    <submittedName>
        <fullName evidence="1">Uncharacterized protein</fullName>
    </submittedName>
</protein>
<organism evidence="1 3">
    <name type="scientific">Curtobacterium luteum</name>
    <dbReference type="NCBI Taxonomy" id="33881"/>
    <lineage>
        <taxon>Bacteria</taxon>
        <taxon>Bacillati</taxon>
        <taxon>Actinomycetota</taxon>
        <taxon>Actinomycetes</taxon>
        <taxon>Micrococcales</taxon>
        <taxon>Microbacteriaceae</taxon>
        <taxon>Curtobacterium</taxon>
    </lineage>
</organism>
<reference evidence="1" key="1">
    <citation type="journal article" date="2014" name="Int. J. Syst. Evol. Microbiol.">
        <title>Complete genome sequence of Corynebacterium casei LMG S-19264T (=DSM 44701T), isolated from a smear-ripened cheese.</title>
        <authorList>
            <consortium name="US DOE Joint Genome Institute (JGI-PGF)"/>
            <person name="Walter F."/>
            <person name="Albersmeier A."/>
            <person name="Kalinowski J."/>
            <person name="Ruckert C."/>
        </authorList>
    </citation>
    <scope>NUCLEOTIDE SEQUENCE</scope>
    <source>
        <strain evidence="1">JCM 1480</strain>
    </source>
</reference>
<dbReference type="EMBL" id="BMOI01000010">
    <property type="protein sequence ID" value="GGL04509.1"/>
    <property type="molecule type" value="Genomic_DNA"/>
</dbReference>
<dbReference type="EMBL" id="JAFBCG010000001">
    <property type="protein sequence ID" value="MBM7803857.1"/>
    <property type="molecule type" value="Genomic_DNA"/>
</dbReference>
<dbReference type="Proteomes" id="UP000746584">
    <property type="component" value="Unassembled WGS sequence"/>
</dbReference>
<evidence type="ECO:0000313" key="1">
    <source>
        <dbReference type="EMBL" id="GGL04509.1"/>
    </source>
</evidence>
<reference evidence="2 4" key="3">
    <citation type="submission" date="2021-01" db="EMBL/GenBank/DDBJ databases">
        <title>Sequencing the genomes of 1000 actinobacteria strains.</title>
        <authorList>
            <person name="Klenk H.-P."/>
        </authorList>
    </citation>
    <scope>NUCLEOTIDE SEQUENCE [LARGE SCALE GENOMIC DNA]</scope>
    <source>
        <strain evidence="2 4">DSM 20542</strain>
    </source>
</reference>
<dbReference type="AlphaFoldDB" id="A0A8H9GC25"/>
<name>A0A8H9GC25_9MICO</name>
<evidence type="ECO:0000313" key="4">
    <source>
        <dbReference type="Proteomes" id="UP000746584"/>
    </source>
</evidence>
<evidence type="ECO:0000313" key="2">
    <source>
        <dbReference type="EMBL" id="MBM7803857.1"/>
    </source>
</evidence>
<gene>
    <name evidence="1" type="ORF">GCM10009769_23240</name>
    <name evidence="2" type="ORF">JOE58_003108</name>
</gene>
<dbReference type="Proteomes" id="UP000648535">
    <property type="component" value="Unassembled WGS sequence"/>
</dbReference>
<comment type="caution">
    <text evidence="1">The sequence shown here is derived from an EMBL/GenBank/DDBJ whole genome shotgun (WGS) entry which is preliminary data.</text>
</comment>
<evidence type="ECO:0000313" key="3">
    <source>
        <dbReference type="Proteomes" id="UP000648535"/>
    </source>
</evidence>
<dbReference type="RefSeq" id="WP_175328784.1">
    <property type="nucleotide sequence ID" value="NZ_BMOI01000010.1"/>
</dbReference>
<sequence length="123" mass="12655">MSHAVVAGAPGSGGVVPGWDRIGSAALVHTAQAVAAEALRAPLRDVRARVTGDGRGSLSVEVTAPLRVPVLGSGAVPTEPVLVTTHRARGTIADRVHAITGRQVDRVDVTYASSVVDVPRRVR</sequence>
<keyword evidence="4" id="KW-1185">Reference proteome</keyword>
<reference evidence="1" key="2">
    <citation type="submission" date="2020-09" db="EMBL/GenBank/DDBJ databases">
        <authorList>
            <person name="Sun Q."/>
            <person name="Ohkuma M."/>
        </authorList>
    </citation>
    <scope>NUCLEOTIDE SEQUENCE</scope>
    <source>
        <strain evidence="1">JCM 1480</strain>
    </source>
</reference>
<proteinExistence type="predicted"/>
<accession>A0A8H9GC25</accession>